<name>A0ABD1KZH7_9FABA</name>
<dbReference type="AlphaFoldDB" id="A0ABD1KZH7"/>
<keyword evidence="2" id="KW-0812">Transmembrane</keyword>
<dbReference type="EMBL" id="JBGMDY010000011">
    <property type="protein sequence ID" value="KAL2316677.1"/>
    <property type="molecule type" value="Genomic_DNA"/>
</dbReference>
<feature type="region of interest" description="Disordered" evidence="1">
    <location>
        <begin position="54"/>
        <end position="79"/>
    </location>
</feature>
<proteinExistence type="predicted"/>
<evidence type="ECO:0000313" key="4">
    <source>
        <dbReference type="EMBL" id="KAL2316677.1"/>
    </source>
</evidence>
<evidence type="ECO:0000256" key="3">
    <source>
        <dbReference type="SAM" id="SignalP"/>
    </source>
</evidence>
<sequence>MFGAKFVLAIVVVLWLSESNFHFESYGDALGDVIPTPTSCENCPNPKCDPSCQQVTTPPPPSPPSGYSIYGAPSPPHEKGQSMCPPAPGVQCCTPPAPYTYGYGYGPPNSYYAPPNPYTYVAYGGGQGLASMILPILVPPMMLFSSFIFCCFLFLS</sequence>
<keyword evidence="3" id="KW-0732">Signal</keyword>
<keyword evidence="2" id="KW-0472">Membrane</keyword>
<evidence type="ECO:0000256" key="2">
    <source>
        <dbReference type="SAM" id="Phobius"/>
    </source>
</evidence>
<keyword evidence="2" id="KW-1133">Transmembrane helix</keyword>
<dbReference type="Proteomes" id="UP001603857">
    <property type="component" value="Unassembled WGS sequence"/>
</dbReference>
<feature type="signal peptide" evidence="3">
    <location>
        <begin position="1"/>
        <end position="19"/>
    </location>
</feature>
<evidence type="ECO:0000313" key="5">
    <source>
        <dbReference type="Proteomes" id="UP001603857"/>
    </source>
</evidence>
<keyword evidence="5" id="KW-1185">Reference proteome</keyword>
<comment type="caution">
    <text evidence="4">The sequence shown here is derived from an EMBL/GenBank/DDBJ whole genome shotgun (WGS) entry which is preliminary data.</text>
</comment>
<gene>
    <name evidence="4" type="ORF">Fmac_030553</name>
</gene>
<organism evidence="4 5">
    <name type="scientific">Flemingia macrophylla</name>
    <dbReference type="NCBI Taxonomy" id="520843"/>
    <lineage>
        <taxon>Eukaryota</taxon>
        <taxon>Viridiplantae</taxon>
        <taxon>Streptophyta</taxon>
        <taxon>Embryophyta</taxon>
        <taxon>Tracheophyta</taxon>
        <taxon>Spermatophyta</taxon>
        <taxon>Magnoliopsida</taxon>
        <taxon>eudicotyledons</taxon>
        <taxon>Gunneridae</taxon>
        <taxon>Pentapetalae</taxon>
        <taxon>rosids</taxon>
        <taxon>fabids</taxon>
        <taxon>Fabales</taxon>
        <taxon>Fabaceae</taxon>
        <taxon>Papilionoideae</taxon>
        <taxon>50 kb inversion clade</taxon>
        <taxon>NPAAA clade</taxon>
        <taxon>indigoferoid/millettioid clade</taxon>
        <taxon>Phaseoleae</taxon>
        <taxon>Flemingia</taxon>
    </lineage>
</organism>
<reference evidence="4 5" key="1">
    <citation type="submission" date="2024-08" db="EMBL/GenBank/DDBJ databases">
        <title>Insights into the chromosomal genome structure of Flemingia macrophylla.</title>
        <authorList>
            <person name="Ding Y."/>
            <person name="Zhao Y."/>
            <person name="Bi W."/>
            <person name="Wu M."/>
            <person name="Zhao G."/>
            <person name="Gong Y."/>
            <person name="Li W."/>
            <person name="Zhang P."/>
        </authorList>
    </citation>
    <scope>NUCLEOTIDE SEQUENCE [LARGE SCALE GENOMIC DNA]</scope>
    <source>
        <strain evidence="4">DYQJB</strain>
        <tissue evidence="4">Leaf</tissue>
    </source>
</reference>
<accession>A0ABD1KZH7</accession>
<evidence type="ECO:0000256" key="1">
    <source>
        <dbReference type="SAM" id="MobiDB-lite"/>
    </source>
</evidence>
<protein>
    <submittedName>
        <fullName evidence="4">Uncharacterized protein</fullName>
    </submittedName>
</protein>
<feature type="chain" id="PRO_5044777971" evidence="3">
    <location>
        <begin position="20"/>
        <end position="156"/>
    </location>
</feature>
<feature type="transmembrane region" description="Helical" evidence="2">
    <location>
        <begin position="132"/>
        <end position="155"/>
    </location>
</feature>